<protein>
    <submittedName>
        <fullName evidence="2">Uncharacterized protein</fullName>
    </submittedName>
</protein>
<organism evidence="2 3">
    <name type="scientific">Paragonimus westermani</name>
    <dbReference type="NCBI Taxonomy" id="34504"/>
    <lineage>
        <taxon>Eukaryota</taxon>
        <taxon>Metazoa</taxon>
        <taxon>Spiralia</taxon>
        <taxon>Lophotrochozoa</taxon>
        <taxon>Platyhelminthes</taxon>
        <taxon>Trematoda</taxon>
        <taxon>Digenea</taxon>
        <taxon>Plagiorchiida</taxon>
        <taxon>Troglotremata</taxon>
        <taxon>Troglotrematidae</taxon>
        <taxon>Paragonimus</taxon>
    </lineage>
</organism>
<proteinExistence type="predicted"/>
<evidence type="ECO:0000256" key="1">
    <source>
        <dbReference type="SAM" id="MobiDB-lite"/>
    </source>
</evidence>
<keyword evidence="3" id="KW-1185">Reference proteome</keyword>
<dbReference type="AlphaFoldDB" id="A0A8T0DIZ6"/>
<comment type="caution">
    <text evidence="2">The sequence shown here is derived from an EMBL/GenBank/DDBJ whole genome shotgun (WGS) entry which is preliminary data.</text>
</comment>
<dbReference type="Proteomes" id="UP000699462">
    <property type="component" value="Unassembled WGS sequence"/>
</dbReference>
<feature type="region of interest" description="Disordered" evidence="1">
    <location>
        <begin position="1"/>
        <end position="20"/>
    </location>
</feature>
<gene>
    <name evidence="2" type="ORF">P879_05697</name>
</gene>
<evidence type="ECO:0000313" key="3">
    <source>
        <dbReference type="Proteomes" id="UP000699462"/>
    </source>
</evidence>
<sequence length="73" mass="8087">MEEHSLIGRTMSTENERRISTKLSPATFRTYGSSGLVQQFVRSGRSTFIEAQEKDHDAALPSTNTAYTYCPGA</sequence>
<reference evidence="2 3" key="1">
    <citation type="submission" date="2019-07" db="EMBL/GenBank/DDBJ databases">
        <title>Annotation for the trematode Paragonimus westermani.</title>
        <authorList>
            <person name="Choi Y.-J."/>
        </authorList>
    </citation>
    <scope>NUCLEOTIDE SEQUENCE [LARGE SCALE GENOMIC DNA]</scope>
    <source>
        <strain evidence="2">180907_Pwestermani</strain>
    </source>
</reference>
<accession>A0A8T0DIZ6</accession>
<evidence type="ECO:0000313" key="2">
    <source>
        <dbReference type="EMBL" id="KAF8567853.1"/>
    </source>
</evidence>
<dbReference type="EMBL" id="JTDF01003381">
    <property type="protein sequence ID" value="KAF8567853.1"/>
    <property type="molecule type" value="Genomic_DNA"/>
</dbReference>
<name>A0A8T0DIZ6_9TREM</name>